<dbReference type="Gene3D" id="3.40.190.10">
    <property type="entry name" value="Periplasmic binding protein-like II"/>
    <property type="match status" value="2"/>
</dbReference>
<dbReference type="PANTHER" id="PTHR21022:SF19">
    <property type="entry name" value="PREPHENATE DEHYDRATASE-RELATED"/>
    <property type="match status" value="1"/>
</dbReference>
<dbReference type="KEGG" id="ttz:FHG85_10105"/>
<feature type="domain" description="Prephenate dehydratase" evidence="9">
    <location>
        <begin position="4"/>
        <end position="181"/>
    </location>
</feature>
<evidence type="ECO:0000256" key="1">
    <source>
        <dbReference type="ARBA" id="ARBA00004741"/>
    </source>
</evidence>
<evidence type="ECO:0000259" key="10">
    <source>
        <dbReference type="PROSITE" id="PS51671"/>
    </source>
</evidence>
<feature type="site" description="Essential for prephenate dehydratase activity" evidence="8">
    <location>
        <position position="174"/>
    </location>
</feature>
<evidence type="ECO:0000259" key="9">
    <source>
        <dbReference type="PROSITE" id="PS51171"/>
    </source>
</evidence>
<dbReference type="CDD" id="cd13631">
    <property type="entry name" value="PBP2_Ct-PDT_like"/>
    <property type="match status" value="1"/>
</dbReference>
<evidence type="ECO:0000256" key="7">
    <source>
        <dbReference type="ARBA" id="ARBA00047848"/>
    </source>
</evidence>
<dbReference type="Proteomes" id="UP000500961">
    <property type="component" value="Chromosome"/>
</dbReference>
<evidence type="ECO:0000313" key="12">
    <source>
        <dbReference type="Proteomes" id="UP000500961"/>
    </source>
</evidence>
<dbReference type="GO" id="GO:0004664">
    <property type="term" value="F:prephenate dehydratase activity"/>
    <property type="evidence" value="ECO:0007669"/>
    <property type="project" value="UniProtKB-EC"/>
</dbReference>
<dbReference type="EMBL" id="CP041345">
    <property type="protein sequence ID" value="QKG80607.1"/>
    <property type="molecule type" value="Genomic_DNA"/>
</dbReference>
<organism evidence="11 12">
    <name type="scientific">Tenuifilum thalassicum</name>
    <dbReference type="NCBI Taxonomy" id="2590900"/>
    <lineage>
        <taxon>Bacteria</taxon>
        <taxon>Pseudomonadati</taxon>
        <taxon>Bacteroidota</taxon>
        <taxon>Bacteroidia</taxon>
        <taxon>Bacteroidales</taxon>
        <taxon>Tenuifilaceae</taxon>
        <taxon>Tenuifilum</taxon>
    </lineage>
</organism>
<dbReference type="SUPFAM" id="SSF53850">
    <property type="entry name" value="Periplasmic binding protein-like II"/>
    <property type="match status" value="1"/>
</dbReference>
<dbReference type="InterPro" id="IPR001086">
    <property type="entry name" value="Preph_deHydtase"/>
</dbReference>
<keyword evidence="5" id="KW-0584">Phenylalanine biosynthesis</keyword>
<dbReference type="UniPathway" id="UPA00121">
    <property type="reaction ID" value="UER00345"/>
</dbReference>
<keyword evidence="6" id="KW-0456">Lyase</keyword>
<dbReference type="EC" id="4.2.1.51" evidence="2"/>
<dbReference type="PROSITE" id="PS51171">
    <property type="entry name" value="PREPHENATE_DEHYDR_3"/>
    <property type="match status" value="1"/>
</dbReference>
<dbReference type="GO" id="GO:0005737">
    <property type="term" value="C:cytoplasm"/>
    <property type="evidence" value="ECO:0007669"/>
    <property type="project" value="TreeGrafter"/>
</dbReference>
<dbReference type="SUPFAM" id="SSF55021">
    <property type="entry name" value="ACT-like"/>
    <property type="match status" value="1"/>
</dbReference>
<dbReference type="InterPro" id="IPR045865">
    <property type="entry name" value="ACT-like_dom_sf"/>
</dbReference>
<dbReference type="CDD" id="cd04905">
    <property type="entry name" value="ACT_CM-PDT"/>
    <property type="match status" value="1"/>
</dbReference>
<dbReference type="Pfam" id="PF00800">
    <property type="entry name" value="PDT"/>
    <property type="match status" value="1"/>
</dbReference>
<evidence type="ECO:0000256" key="8">
    <source>
        <dbReference type="PIRSR" id="PIRSR001500-2"/>
    </source>
</evidence>
<comment type="pathway">
    <text evidence="1">Amino-acid biosynthesis; L-phenylalanine biosynthesis; phenylpyruvate from prephenate: step 1/1.</text>
</comment>
<evidence type="ECO:0000256" key="4">
    <source>
        <dbReference type="ARBA" id="ARBA00023141"/>
    </source>
</evidence>
<evidence type="ECO:0000313" key="11">
    <source>
        <dbReference type="EMBL" id="QKG80607.1"/>
    </source>
</evidence>
<keyword evidence="4" id="KW-0057">Aromatic amino acid biosynthesis</keyword>
<proteinExistence type="predicted"/>
<dbReference type="GO" id="GO:0009094">
    <property type="term" value="P:L-phenylalanine biosynthetic process"/>
    <property type="evidence" value="ECO:0007669"/>
    <property type="project" value="UniProtKB-UniPathway"/>
</dbReference>
<protein>
    <recommendedName>
        <fullName evidence="2">prephenate dehydratase</fullName>
        <ecNumber evidence="2">4.2.1.51</ecNumber>
    </recommendedName>
</protein>
<keyword evidence="12" id="KW-1185">Reference proteome</keyword>
<dbReference type="PIRSF" id="PIRSF001500">
    <property type="entry name" value="Chor_mut_pdt_Ppr"/>
    <property type="match status" value="1"/>
</dbReference>
<dbReference type="Gene3D" id="3.30.70.260">
    <property type="match status" value="1"/>
</dbReference>
<dbReference type="InterPro" id="IPR002912">
    <property type="entry name" value="ACT_dom"/>
</dbReference>
<dbReference type="PROSITE" id="PS00857">
    <property type="entry name" value="PREPHENATE_DEHYDR_1"/>
    <property type="match status" value="1"/>
</dbReference>
<gene>
    <name evidence="11" type="ORF">FHG85_10105</name>
</gene>
<dbReference type="InterPro" id="IPR018528">
    <property type="entry name" value="Preph_deHydtase_CS"/>
</dbReference>
<dbReference type="RefSeq" id="WP_173075496.1">
    <property type="nucleotide sequence ID" value="NZ_CP041345.1"/>
</dbReference>
<reference evidence="11 12" key="1">
    <citation type="submission" date="2019-07" db="EMBL/GenBank/DDBJ databases">
        <title>Thalassofilum flectens gen. nov., sp. nov., a novel moderate thermophilic anaerobe from a shallow sea hot spring in Kunashir Island (Russia), representing a new family in the order Bacteroidales, and proposal of Thalassofilacea fam. nov.</title>
        <authorList>
            <person name="Kochetkova T.V."/>
            <person name="Podosokorskaya O.A."/>
            <person name="Novikov A."/>
            <person name="Elcheninov A.G."/>
            <person name="Toshchakov S.V."/>
            <person name="Kublanov I.V."/>
        </authorList>
    </citation>
    <scope>NUCLEOTIDE SEQUENCE [LARGE SCALE GENOMIC DNA]</scope>
    <source>
        <strain evidence="11 12">38-H</strain>
    </source>
</reference>
<accession>A0A7D3XF86</accession>
<dbReference type="PROSITE" id="PS51671">
    <property type="entry name" value="ACT"/>
    <property type="match status" value="1"/>
</dbReference>
<sequence length="282" mass="31292">MKEKVAIQGLKGSFHQEAAEKYFGTDIEIVECLTFQQLVKAVSEGAADKGIMAIENSVAGSLLPNYSLLRDSDLQIEGEIFLRISQHLIALPEQSINNIREIQSHPMAIAQCDKFLHSLHDVRIVSTDDTALSARLISENKLKGVAAIASEKAAKIYGLKPIAKSIENNPNNYTRFVVIGKTQPAEISEVANKASIAFALQHKVGSLQKALSAFSRYGVNLTLLQSLPQVGSPWEYYFHADLVFRHRDDFELAISALKQNTSYLKTFGIYKEANINRNQNEN</sequence>
<evidence type="ECO:0000256" key="5">
    <source>
        <dbReference type="ARBA" id="ARBA00023222"/>
    </source>
</evidence>
<evidence type="ECO:0000256" key="2">
    <source>
        <dbReference type="ARBA" id="ARBA00013147"/>
    </source>
</evidence>
<comment type="catalytic activity">
    <reaction evidence="7">
        <text>prephenate + H(+) = 3-phenylpyruvate + CO2 + H2O</text>
        <dbReference type="Rhea" id="RHEA:21648"/>
        <dbReference type="ChEBI" id="CHEBI:15377"/>
        <dbReference type="ChEBI" id="CHEBI:15378"/>
        <dbReference type="ChEBI" id="CHEBI:16526"/>
        <dbReference type="ChEBI" id="CHEBI:18005"/>
        <dbReference type="ChEBI" id="CHEBI:29934"/>
        <dbReference type="EC" id="4.2.1.51"/>
    </reaction>
</comment>
<evidence type="ECO:0000256" key="3">
    <source>
        <dbReference type="ARBA" id="ARBA00022605"/>
    </source>
</evidence>
<name>A0A7D3XF86_9BACT</name>
<keyword evidence="3" id="KW-0028">Amino-acid biosynthesis</keyword>
<dbReference type="AlphaFoldDB" id="A0A7D3XF86"/>
<dbReference type="PANTHER" id="PTHR21022">
    <property type="entry name" value="PREPHENATE DEHYDRATASE P PROTEIN"/>
    <property type="match status" value="1"/>
</dbReference>
<dbReference type="InterPro" id="IPR008242">
    <property type="entry name" value="Chor_mutase/pphenate_deHydtase"/>
</dbReference>
<evidence type="ECO:0000256" key="6">
    <source>
        <dbReference type="ARBA" id="ARBA00023239"/>
    </source>
</evidence>
<feature type="domain" description="ACT" evidence="10">
    <location>
        <begin position="195"/>
        <end position="271"/>
    </location>
</feature>